<feature type="compositionally biased region" description="Low complexity" evidence="2">
    <location>
        <begin position="17"/>
        <end position="29"/>
    </location>
</feature>
<reference evidence="4 6" key="1">
    <citation type="submission" date="2020-01" db="EMBL/GenBank/DDBJ databases">
        <authorList>
            <consortium name="DOE Joint Genome Institute"/>
            <person name="Haridas S."/>
            <person name="Albert R."/>
            <person name="Binder M."/>
            <person name="Bloem J."/>
            <person name="Labutti K."/>
            <person name="Salamov A."/>
            <person name="Andreopoulos B."/>
            <person name="Baker S.E."/>
            <person name="Barry K."/>
            <person name="Bills G."/>
            <person name="Bluhm B.H."/>
            <person name="Cannon C."/>
            <person name="Castanera R."/>
            <person name="Culley D.E."/>
            <person name="Daum C."/>
            <person name="Ezra D."/>
            <person name="Gonzalez J.B."/>
            <person name="Henrissat B."/>
            <person name="Kuo A."/>
            <person name="Liang C."/>
            <person name="Lipzen A."/>
            <person name="Lutzoni F."/>
            <person name="Magnuson J."/>
            <person name="Mondo S."/>
            <person name="Nolan M."/>
            <person name="Ohm R."/>
            <person name="Pangilinan J."/>
            <person name="Park H.-J."/>
            <person name="Ramirez L."/>
            <person name="Alfaro M."/>
            <person name="Sun H."/>
            <person name="Tritt A."/>
            <person name="Yoshinaga Y."/>
            <person name="Zwiers L.-H."/>
            <person name="Turgeon B.G."/>
            <person name="Goodwin S.B."/>
            <person name="Spatafora J.W."/>
            <person name="Crous P.W."/>
            <person name="Grigoriev I.V."/>
        </authorList>
    </citation>
    <scope>NUCLEOTIDE SEQUENCE</scope>
    <source>
        <strain evidence="4 6">CBS 781.70</strain>
    </source>
</reference>
<protein>
    <recommendedName>
        <fullName evidence="3">SET domain-containing protein</fullName>
    </recommendedName>
</protein>
<feature type="compositionally biased region" description="Low complexity" evidence="2">
    <location>
        <begin position="635"/>
        <end position="649"/>
    </location>
</feature>
<dbReference type="RefSeq" id="XP_033534941.1">
    <property type="nucleotide sequence ID" value="XM_033675170.1"/>
</dbReference>
<reference evidence="6" key="2">
    <citation type="submission" date="2020-04" db="EMBL/GenBank/DDBJ databases">
        <authorList>
            <consortium name="NCBI Genome Project"/>
        </authorList>
    </citation>
    <scope>NUCLEOTIDE SEQUENCE</scope>
    <source>
        <strain evidence="6">CBS 781.70</strain>
    </source>
</reference>
<feature type="compositionally biased region" description="Basic and acidic residues" evidence="2">
    <location>
        <begin position="157"/>
        <end position="173"/>
    </location>
</feature>
<name>A0A6G1G609_9PEZI</name>
<dbReference type="GO" id="GO:0034967">
    <property type="term" value="C:Set3 complex"/>
    <property type="evidence" value="ECO:0007669"/>
    <property type="project" value="TreeGrafter"/>
</dbReference>
<feature type="compositionally biased region" description="Pro residues" evidence="2">
    <location>
        <begin position="794"/>
        <end position="811"/>
    </location>
</feature>
<gene>
    <name evidence="4 6" type="ORF">P152DRAFT_313783</name>
</gene>
<keyword evidence="5" id="KW-1185">Reference proteome</keyword>
<dbReference type="OrthoDB" id="1928087at2759"/>
<accession>A0A6G1G609</accession>
<dbReference type="Proteomes" id="UP000504638">
    <property type="component" value="Unplaced"/>
</dbReference>
<dbReference type="EMBL" id="ML975155">
    <property type="protein sequence ID" value="KAF1813310.1"/>
    <property type="molecule type" value="Genomic_DNA"/>
</dbReference>
<feature type="compositionally biased region" description="Acidic residues" evidence="2">
    <location>
        <begin position="1022"/>
        <end position="1033"/>
    </location>
</feature>
<feature type="compositionally biased region" description="Basic residues" evidence="2">
    <location>
        <begin position="130"/>
        <end position="142"/>
    </location>
</feature>
<feature type="domain" description="SET" evidence="3">
    <location>
        <begin position="346"/>
        <end position="417"/>
    </location>
</feature>
<dbReference type="Pfam" id="PF00856">
    <property type="entry name" value="SET"/>
    <property type="match status" value="1"/>
</dbReference>
<organism evidence="4">
    <name type="scientific">Eremomyces bilateralis CBS 781.70</name>
    <dbReference type="NCBI Taxonomy" id="1392243"/>
    <lineage>
        <taxon>Eukaryota</taxon>
        <taxon>Fungi</taxon>
        <taxon>Dikarya</taxon>
        <taxon>Ascomycota</taxon>
        <taxon>Pezizomycotina</taxon>
        <taxon>Dothideomycetes</taxon>
        <taxon>Dothideomycetes incertae sedis</taxon>
        <taxon>Eremomycetales</taxon>
        <taxon>Eremomycetaceae</taxon>
        <taxon>Eremomyces</taxon>
    </lineage>
</organism>
<feature type="compositionally biased region" description="Basic and acidic residues" evidence="2">
    <location>
        <begin position="120"/>
        <end position="129"/>
    </location>
</feature>
<dbReference type="PANTHER" id="PTHR46462:SF3">
    <property type="entry name" value="UPSET, ISOFORM A"/>
    <property type="match status" value="1"/>
</dbReference>
<dbReference type="GeneID" id="54415740"/>
<evidence type="ECO:0000313" key="4">
    <source>
        <dbReference type="EMBL" id="KAF1813310.1"/>
    </source>
</evidence>
<feature type="compositionally biased region" description="Pro residues" evidence="2">
    <location>
        <begin position="872"/>
        <end position="884"/>
    </location>
</feature>
<keyword evidence="1" id="KW-0156">Chromatin regulator</keyword>
<dbReference type="InterPro" id="IPR013083">
    <property type="entry name" value="Znf_RING/FYVE/PHD"/>
</dbReference>
<reference evidence="6" key="3">
    <citation type="submission" date="2025-04" db="UniProtKB">
        <authorList>
            <consortium name="RefSeq"/>
        </authorList>
    </citation>
    <scope>IDENTIFICATION</scope>
    <source>
        <strain evidence="6">CBS 781.70</strain>
    </source>
</reference>
<evidence type="ECO:0000256" key="2">
    <source>
        <dbReference type="SAM" id="MobiDB-lite"/>
    </source>
</evidence>
<dbReference type="SUPFAM" id="SSF57903">
    <property type="entry name" value="FYVE/PHD zinc finger"/>
    <property type="match status" value="1"/>
</dbReference>
<feature type="region of interest" description="Disordered" evidence="2">
    <location>
        <begin position="120"/>
        <end position="212"/>
    </location>
</feature>
<feature type="compositionally biased region" description="Acidic residues" evidence="2">
    <location>
        <begin position="777"/>
        <end position="790"/>
    </location>
</feature>
<evidence type="ECO:0000259" key="3">
    <source>
        <dbReference type="Pfam" id="PF00856"/>
    </source>
</evidence>
<evidence type="ECO:0000256" key="1">
    <source>
        <dbReference type="ARBA" id="ARBA00022853"/>
    </source>
</evidence>
<feature type="compositionally biased region" description="Basic and acidic residues" evidence="2">
    <location>
        <begin position="969"/>
        <end position="999"/>
    </location>
</feature>
<feature type="compositionally biased region" description="Polar residues" evidence="2">
    <location>
        <begin position="722"/>
        <end position="740"/>
    </location>
</feature>
<dbReference type="InterPro" id="IPR001214">
    <property type="entry name" value="SET_dom"/>
</dbReference>
<feature type="region of interest" description="Disordered" evidence="2">
    <location>
        <begin position="487"/>
        <end position="1033"/>
    </location>
</feature>
<feature type="compositionally biased region" description="Low complexity" evidence="2">
    <location>
        <begin position="885"/>
        <end position="921"/>
    </location>
</feature>
<dbReference type="GO" id="GO:0006325">
    <property type="term" value="P:chromatin organization"/>
    <property type="evidence" value="ECO:0007669"/>
    <property type="project" value="UniProtKB-KW"/>
</dbReference>
<dbReference type="InterPro" id="IPR046341">
    <property type="entry name" value="SET_dom_sf"/>
</dbReference>
<dbReference type="GO" id="GO:0070210">
    <property type="term" value="C:Rpd3L-Expanded complex"/>
    <property type="evidence" value="ECO:0007669"/>
    <property type="project" value="TreeGrafter"/>
</dbReference>
<proteinExistence type="predicted"/>
<dbReference type="SUPFAM" id="SSF82199">
    <property type="entry name" value="SET domain"/>
    <property type="match status" value="1"/>
</dbReference>
<dbReference type="PANTHER" id="PTHR46462">
    <property type="entry name" value="UPSET, ISOFORM A"/>
    <property type="match status" value="1"/>
</dbReference>
<evidence type="ECO:0000313" key="6">
    <source>
        <dbReference type="RefSeq" id="XP_033534941.1"/>
    </source>
</evidence>
<dbReference type="Gene3D" id="2.170.270.10">
    <property type="entry name" value="SET domain"/>
    <property type="match status" value="1"/>
</dbReference>
<dbReference type="AlphaFoldDB" id="A0A6G1G609"/>
<feature type="compositionally biased region" description="Polar residues" evidence="2">
    <location>
        <begin position="181"/>
        <end position="191"/>
    </location>
</feature>
<dbReference type="InterPro" id="IPR011011">
    <property type="entry name" value="Znf_FYVE_PHD"/>
</dbReference>
<feature type="compositionally biased region" description="Basic and acidic residues" evidence="2">
    <location>
        <begin position="560"/>
        <end position="590"/>
    </location>
</feature>
<feature type="compositionally biased region" description="Polar residues" evidence="2">
    <location>
        <begin position="506"/>
        <end position="521"/>
    </location>
</feature>
<feature type="compositionally biased region" description="Basic and acidic residues" evidence="2">
    <location>
        <begin position="708"/>
        <end position="721"/>
    </location>
</feature>
<feature type="compositionally biased region" description="Polar residues" evidence="2">
    <location>
        <begin position="598"/>
        <end position="610"/>
    </location>
</feature>
<dbReference type="GO" id="GO:0006355">
    <property type="term" value="P:regulation of DNA-templated transcription"/>
    <property type="evidence" value="ECO:0007669"/>
    <property type="project" value="TreeGrafter"/>
</dbReference>
<dbReference type="Gene3D" id="3.30.40.10">
    <property type="entry name" value="Zinc/RING finger domain, C3HC4 (zinc finger)"/>
    <property type="match status" value="1"/>
</dbReference>
<evidence type="ECO:0000313" key="5">
    <source>
        <dbReference type="Proteomes" id="UP000504638"/>
    </source>
</evidence>
<sequence>MTDISSLMPHADSQLNSIPPFASASASAPSDPPSHPDTNGQFPQVDGVAEGEESSIIKCFCGYLDDDGNTVLCEVCNTWQHIECYYPNVDVPEEHFCLDCSSSPQAVDVKAATERQRRLRELQSVEERKARRAPGKTQKKRANVKESGPPYINGWTHEGRERASGSPKEEPPLKRPKTSHRASGSVSSLNQTRKRAGSGLPAKQSPTVSPPTLNGYSGDYFSPEFMQLHRQQAAFSPIESNSYTGLNIPDSLHNWLKDPDALGDATHGKTPAAIFQRIDTPFEELEKQAPSITKHSVEEKSITVQDQHPILQWLAIDSAVPPNAYVGELKGRIGLQDEYFNDPSNRWDVLHHPEPFVFFPPHLPIYIDARTEGSQLRYVRRSCQPNLRMQIIIADDTNYHFCFVSKCEINAGDELTVAWDLDEKTRQILHHSVSNGNARKEGIHGADDAYISHWATGVLVNFGGCACTRPQGVCWLERFDRRNNQHWKDASTTLKPKGKKGKKGANQASPLSTGHATNSRAGSEAIRDEPDEENGDGRSATGSSKSKPASRDITPMMHVDGMKNELSGRDRKKLQDVEKLFKQQEYEEQHGRKKKRNSGGSALNTPTVATSSSRSDVSDPRRRGSSVKKQFPDFAHPSPTASTARSPSHLPNGVAHAPSPLHPARLKHPRAEYTSMSTQTDPDASVWIPSPVRATPKGPILSRKRRLLERARRDRICRLEASESQSQSPHIPSTASSPTQIKAEPAATKDAESDTAMPPPRVLSEPDPASTSVPEIEMPDVDDTNGDGDGENVIPPPTESEPAPRDPPPLPTAAIVTTKSESPHPLAPPWPSDKAPAPSSDQTAPPPSEFSPVISPRTALPPLPTIATTISPAPPHPLPTPSPSILPTLSTTTTNSTTSNSTTQTPSNANSTSNHLTDSPYTLPPLPPLLSPSLTHALGPSPLKKKMSLSDYTNRKKKAAGAGAGKPSRWSEGDGKEEGKEGDRKEEEEGKEGERRGEVDSPMMDAVTEEGDSTSTTREAKVEEEEGDAMAVD</sequence>
<feature type="region of interest" description="Disordered" evidence="2">
    <location>
        <begin position="1"/>
        <end position="47"/>
    </location>
</feature>